<reference evidence="1" key="1">
    <citation type="submission" date="2018-05" db="EMBL/GenBank/DDBJ databases">
        <authorList>
            <person name="Lanie J.A."/>
            <person name="Ng W.-L."/>
            <person name="Kazmierczak K.M."/>
            <person name="Andrzejewski T.M."/>
            <person name="Davidsen T.M."/>
            <person name="Wayne K.J."/>
            <person name="Tettelin H."/>
            <person name="Glass J.I."/>
            <person name="Rusch D."/>
            <person name="Podicherti R."/>
            <person name="Tsui H.-C.T."/>
            <person name="Winkler M.E."/>
        </authorList>
    </citation>
    <scope>NUCLEOTIDE SEQUENCE</scope>
</reference>
<organism evidence="1">
    <name type="scientific">marine metagenome</name>
    <dbReference type="NCBI Taxonomy" id="408172"/>
    <lineage>
        <taxon>unclassified sequences</taxon>
        <taxon>metagenomes</taxon>
        <taxon>ecological metagenomes</taxon>
    </lineage>
</organism>
<proteinExistence type="predicted"/>
<gene>
    <name evidence="1" type="ORF">METZ01_LOCUS248302</name>
</gene>
<dbReference type="AlphaFoldDB" id="A0A382I7F0"/>
<evidence type="ECO:0000313" key="1">
    <source>
        <dbReference type="EMBL" id="SVB95448.1"/>
    </source>
</evidence>
<protein>
    <submittedName>
        <fullName evidence="1">Uncharacterized protein</fullName>
    </submittedName>
</protein>
<name>A0A382I7F0_9ZZZZ</name>
<dbReference type="EMBL" id="UINC01065606">
    <property type="protein sequence ID" value="SVB95448.1"/>
    <property type="molecule type" value="Genomic_DNA"/>
</dbReference>
<accession>A0A382I7F0</accession>
<sequence length="141" mass="16724">MLSKIYKITLLLCLVFFYQNIAYSKTFDEKNVYNYFSALVSLDKNKNIESLNYFNSSKKLKESHPSYIKKYLFSLVIGEKVNKAISEIKITKNKKFIDFFEAHLLLVLDSIKKNDYDKSFDYIKNLKRHEEEGTFEFIIAN</sequence>
<feature type="non-terminal residue" evidence="1">
    <location>
        <position position="141"/>
    </location>
</feature>